<reference evidence="1" key="1">
    <citation type="submission" date="2023-08" db="EMBL/GenBank/DDBJ databases">
        <authorList>
            <person name="Chen Y."/>
            <person name="Shah S."/>
            <person name="Dougan E. K."/>
            <person name="Thang M."/>
            <person name="Chan C."/>
        </authorList>
    </citation>
    <scope>NUCLEOTIDE SEQUENCE</scope>
</reference>
<comment type="caution">
    <text evidence="1">The sequence shown here is derived from an EMBL/GenBank/DDBJ whole genome shotgun (WGS) entry which is preliminary data.</text>
</comment>
<dbReference type="EMBL" id="CAUJNA010003430">
    <property type="protein sequence ID" value="CAJ1401772.1"/>
    <property type="molecule type" value="Genomic_DNA"/>
</dbReference>
<evidence type="ECO:0008006" key="3">
    <source>
        <dbReference type="Google" id="ProtNLM"/>
    </source>
</evidence>
<gene>
    <name evidence="1" type="ORF">EVOR1521_LOCUS24857</name>
</gene>
<keyword evidence="2" id="KW-1185">Reference proteome</keyword>
<evidence type="ECO:0000313" key="2">
    <source>
        <dbReference type="Proteomes" id="UP001178507"/>
    </source>
</evidence>
<sequence length="141" mass="15003">MTRPACSLLAGLPEQHFEPHMIVLGGAARSWGGGEFLQIAQLHAGAVMHYSPLEELLQHGQHVALLRHVLAHSPRILGGHSFGAAVARLLAQQLAWCGLSLRGLVALDARCVARSALYSVRPSLRGLAQSVAQSLVLPQLA</sequence>
<name>A0AA36J9Y4_9DINO</name>
<accession>A0AA36J9Y4</accession>
<proteinExistence type="predicted"/>
<evidence type="ECO:0000313" key="1">
    <source>
        <dbReference type="EMBL" id="CAJ1401772.1"/>
    </source>
</evidence>
<dbReference type="InterPro" id="IPR029058">
    <property type="entry name" value="AB_hydrolase_fold"/>
</dbReference>
<organism evidence="1 2">
    <name type="scientific">Effrenium voratum</name>
    <dbReference type="NCBI Taxonomy" id="2562239"/>
    <lineage>
        <taxon>Eukaryota</taxon>
        <taxon>Sar</taxon>
        <taxon>Alveolata</taxon>
        <taxon>Dinophyceae</taxon>
        <taxon>Suessiales</taxon>
        <taxon>Symbiodiniaceae</taxon>
        <taxon>Effrenium</taxon>
    </lineage>
</organism>
<dbReference type="AlphaFoldDB" id="A0AA36J9Y4"/>
<dbReference type="Gene3D" id="3.40.50.1820">
    <property type="entry name" value="alpha/beta hydrolase"/>
    <property type="match status" value="1"/>
</dbReference>
<dbReference type="SUPFAM" id="SSF53474">
    <property type="entry name" value="alpha/beta-Hydrolases"/>
    <property type="match status" value="1"/>
</dbReference>
<protein>
    <recommendedName>
        <fullName evidence="3">Thioesterase domain-containing protein</fullName>
    </recommendedName>
</protein>
<dbReference type="Proteomes" id="UP001178507">
    <property type="component" value="Unassembled WGS sequence"/>
</dbReference>